<dbReference type="CDD" id="cd01644">
    <property type="entry name" value="RT_pepA17"/>
    <property type="match status" value="1"/>
</dbReference>
<feature type="compositionally biased region" description="Basic and acidic residues" evidence="1">
    <location>
        <begin position="1"/>
        <end position="15"/>
    </location>
</feature>
<name>A0ABY6LMW8_9ARAC</name>
<protein>
    <recommendedName>
        <fullName evidence="2">Integrase catalytic domain-containing protein</fullName>
    </recommendedName>
</protein>
<dbReference type="InterPro" id="IPR043502">
    <property type="entry name" value="DNA/RNA_pol_sf"/>
</dbReference>
<dbReference type="PANTHER" id="PTHR47331:SF5">
    <property type="entry name" value="RIBONUCLEASE H"/>
    <property type="match status" value="1"/>
</dbReference>
<proteinExistence type="predicted"/>
<dbReference type="InterPro" id="IPR008042">
    <property type="entry name" value="Retrotrans_Pao"/>
</dbReference>
<dbReference type="Pfam" id="PF03732">
    <property type="entry name" value="Retrotrans_gag"/>
    <property type="match status" value="1"/>
</dbReference>
<evidence type="ECO:0000259" key="2">
    <source>
        <dbReference type="PROSITE" id="PS50994"/>
    </source>
</evidence>
<accession>A0ABY6LMW8</accession>
<gene>
    <name evidence="3" type="ORF">LAZ67_20002139</name>
</gene>
<feature type="region of interest" description="Disordered" evidence="1">
    <location>
        <begin position="1"/>
        <end position="31"/>
    </location>
</feature>
<dbReference type="PANTHER" id="PTHR47331">
    <property type="entry name" value="PHD-TYPE DOMAIN-CONTAINING PROTEIN"/>
    <property type="match status" value="1"/>
</dbReference>
<feature type="domain" description="Integrase catalytic" evidence="2">
    <location>
        <begin position="1507"/>
        <end position="1645"/>
    </location>
</feature>
<dbReference type="Pfam" id="PF03564">
    <property type="entry name" value="DUF1759"/>
    <property type="match status" value="1"/>
</dbReference>
<evidence type="ECO:0000256" key="1">
    <source>
        <dbReference type="SAM" id="MobiDB-lite"/>
    </source>
</evidence>
<dbReference type="Pfam" id="PF05380">
    <property type="entry name" value="Peptidase_A17"/>
    <property type="match status" value="1"/>
</dbReference>
<evidence type="ECO:0000313" key="4">
    <source>
        <dbReference type="Proteomes" id="UP001235939"/>
    </source>
</evidence>
<organism evidence="3 4">
    <name type="scientific">Cordylochernes scorpioides</name>
    <dbReference type="NCBI Taxonomy" id="51811"/>
    <lineage>
        <taxon>Eukaryota</taxon>
        <taxon>Metazoa</taxon>
        <taxon>Ecdysozoa</taxon>
        <taxon>Arthropoda</taxon>
        <taxon>Chelicerata</taxon>
        <taxon>Arachnida</taxon>
        <taxon>Pseudoscorpiones</taxon>
        <taxon>Cheliferoidea</taxon>
        <taxon>Chernetidae</taxon>
        <taxon>Cordylochernes</taxon>
    </lineage>
</organism>
<sequence length="1645" mass="189087">MQDPEQERIMAEESAKPQPGATIGRDTSSDPVVLNPNIDIPKYDGTEDPRPWIESLEEIGFLYHWADYIISRYASMNMIGSAKTWLNLHKISFTSWENFKSRLIEDFASDANKEEIKKRLNRMQQWNEPAIRFAEDILVLCNKVDPQMEEETKINWVIGGLKKEYSFALHLNPPKNTNELLEICKKLDLFEKNYQERAEKSKSLYNGPRSPRPHHQEQWKNATMFRRPYQNTSKPQAPAPRYYQNTSKPQAPTPRYYQNKPLPQVSAPRRSYTPNPEPKPVYPSKTYNKNPNSNRNRTEDGKPICFKCNKPGNVARYCRVRFVRIVEEDPIVTQDKVEEEIRMDNGTEKSRPLLYADWKIYGIVHYELVPDGRAVNADLCSEKLSRVYEVLKNRYPALINQKRVLLQHDNAPAHRARLIMNRIKDLKDVEIKQRFVKLIGKLQGTAVHTFSNWLVADLTYHSQDNLMQQEIIKRKEATVEVTAVGSSLVVYRQLEDDDLNDEVEICIDKCIRLKCELDLKHNGQEPSEKKKNLHVKMPKLELPTFNGRLESWLSFKDQFFSAIGSNSQIPDIEKLQYLKGQLRGEALRLVNAFPITADNYVEVWQTLLKRYDNPKDLIFTQIDNALRLPKLADENHNSMFKLLDSCNEIVRTVKVLGYQIDSLSEVFFVKIIQDKLDKTTGKQWELQNNQRVVPSIKDLMEFLEIHAKGLQNLPNKDSNVEKHSMKKELQKLNVYNSYMIKCLKCEGAHALSSCNLFSKLPESERVNFVSLAKLYFRCLKPNHLAKNCYCKNICQICKKGHHTLIHQETKVHEVDEGKFESGKDIKNTTCLLNKGKFECGKNIKNTTCLLSNEKYFSNVMLTTARIKIKDNNGVPQTCRALIDSGSQANLISGQCRKRLGPEYVTLHSQISGISGHFASHSYGLVEFEFTPHFKSDELFKVNALVLDKLTNNLPTLTCPKSNLAHLKTMPLADPDYNISDPIDILIGAELAMTLFTGESVIGDEEQLTATSSKLGWLLSGRVSSKGSRRSIRDIIQSHHACLETQNIVEKFWKLESIPDVTSISKDENESEIHFVETHGRDSTGRYVVQLPFRNDCHLGDSRSNAIKRLCSLERPLIPRPEVYDQYRSFIKEYLELGHMSLVPKEDIIKGRYYLPHHPVIKEKSCTTKLRVVFDASAKTDSGLSLNDALIPGPKIQQDLFHIILRFRIHPVAINADIAKMYRQIRISQEDSEFQRIVWRNDPHDKIKDYRLETVTYWTSCAPFLATRIIKQLALDEQSKFPKASKIALTDFYVDDLVTGTCSVDEGKNLVQELYGLLSAGGFELHKWNSNVPDVLSLLPNHLKSTTTNIGFEESKEFVNVLGLQWQPRTDGSTFKGIALPLNSMTKRGILSQVAKIFDPLGWISPFTTTIKLILQELWKTGMEWDDPILEELRRKLTLINQDLPSLEHIQIPRCVVPDDLIYREQLDGYKDNTTRVCRLKRSLHGLKQAQRVKNKFFGKFLVNIGFRILAPGFHRRVKVKISFQDNDVPIDDTTTKTLFTPQENGRKGFYRSVKAKTSLQDDYVPIDDMTTKLLFTPQEKDAKVRSDNGPQFGSLFKEFAQDYGFTHVTYSPRYPQSNGFIESFVKIAKERIGKSKDPYLALLAY</sequence>
<keyword evidence="4" id="KW-1185">Reference proteome</keyword>
<dbReference type="Gene3D" id="2.40.70.10">
    <property type="entry name" value="Acid Proteases"/>
    <property type="match status" value="1"/>
</dbReference>
<dbReference type="EMBL" id="CP092882">
    <property type="protein sequence ID" value="UYV81727.1"/>
    <property type="molecule type" value="Genomic_DNA"/>
</dbReference>
<reference evidence="3 4" key="1">
    <citation type="submission" date="2022-01" db="EMBL/GenBank/DDBJ databases">
        <title>A chromosomal length assembly of Cordylochernes scorpioides.</title>
        <authorList>
            <person name="Zeh D."/>
            <person name="Zeh J."/>
        </authorList>
    </citation>
    <scope>NUCLEOTIDE SEQUENCE [LARGE SCALE GENOMIC DNA]</scope>
    <source>
        <strain evidence="3">IN4F17</strain>
        <tissue evidence="3">Whole Body</tissue>
    </source>
</reference>
<dbReference type="CDD" id="cd00303">
    <property type="entry name" value="retropepsin_like"/>
    <property type="match status" value="1"/>
</dbReference>
<evidence type="ECO:0000313" key="3">
    <source>
        <dbReference type="EMBL" id="UYV81727.1"/>
    </source>
</evidence>
<feature type="region of interest" description="Disordered" evidence="1">
    <location>
        <begin position="230"/>
        <end position="300"/>
    </location>
</feature>
<dbReference type="Proteomes" id="UP001235939">
    <property type="component" value="Chromosome 20"/>
</dbReference>
<dbReference type="SUPFAM" id="SSF56672">
    <property type="entry name" value="DNA/RNA polymerases"/>
    <property type="match status" value="1"/>
</dbReference>
<dbReference type="SUPFAM" id="SSF53098">
    <property type="entry name" value="Ribonuclease H-like"/>
    <property type="match status" value="1"/>
</dbReference>
<dbReference type="InterPro" id="IPR005312">
    <property type="entry name" value="DUF1759"/>
</dbReference>
<dbReference type="InterPro" id="IPR001584">
    <property type="entry name" value="Integrase_cat-core"/>
</dbReference>
<feature type="compositionally biased region" description="Polar residues" evidence="1">
    <location>
        <begin position="285"/>
        <end position="295"/>
    </location>
</feature>
<dbReference type="InterPro" id="IPR036397">
    <property type="entry name" value="RNaseH_sf"/>
</dbReference>
<dbReference type="InterPro" id="IPR012337">
    <property type="entry name" value="RNaseH-like_sf"/>
</dbReference>
<dbReference type="InterPro" id="IPR005162">
    <property type="entry name" value="Retrotrans_gag_dom"/>
</dbReference>
<dbReference type="Gene3D" id="3.30.420.10">
    <property type="entry name" value="Ribonuclease H-like superfamily/Ribonuclease H"/>
    <property type="match status" value="2"/>
</dbReference>
<dbReference type="InterPro" id="IPR021109">
    <property type="entry name" value="Peptidase_aspartic_dom_sf"/>
</dbReference>
<dbReference type="PROSITE" id="PS50994">
    <property type="entry name" value="INTEGRASE"/>
    <property type="match status" value="1"/>
</dbReference>